<dbReference type="Pfam" id="PF12937">
    <property type="entry name" value="F-box-like"/>
    <property type="match status" value="1"/>
</dbReference>
<dbReference type="OrthoDB" id="3221235at2759"/>
<dbReference type="InterPro" id="IPR032675">
    <property type="entry name" value="LRR_dom_sf"/>
</dbReference>
<evidence type="ECO:0000256" key="1">
    <source>
        <dbReference type="SAM" id="Phobius"/>
    </source>
</evidence>
<protein>
    <recommendedName>
        <fullName evidence="2">F-box domain-containing protein</fullName>
    </recommendedName>
</protein>
<comment type="caution">
    <text evidence="3">The sequence shown here is derived from an EMBL/GenBank/DDBJ whole genome shotgun (WGS) entry which is preliminary data.</text>
</comment>
<dbReference type="Gene3D" id="1.20.1280.50">
    <property type="match status" value="1"/>
</dbReference>
<dbReference type="EMBL" id="MU154626">
    <property type="protein sequence ID" value="KAF9491124.1"/>
    <property type="molecule type" value="Genomic_DNA"/>
</dbReference>
<dbReference type="SUPFAM" id="SSF81383">
    <property type="entry name" value="F-box domain"/>
    <property type="match status" value="1"/>
</dbReference>
<organism evidence="3 4">
    <name type="scientific">Pleurotus eryngii</name>
    <name type="common">Boletus of the steppes</name>
    <dbReference type="NCBI Taxonomy" id="5323"/>
    <lineage>
        <taxon>Eukaryota</taxon>
        <taxon>Fungi</taxon>
        <taxon>Dikarya</taxon>
        <taxon>Basidiomycota</taxon>
        <taxon>Agaricomycotina</taxon>
        <taxon>Agaricomycetes</taxon>
        <taxon>Agaricomycetidae</taxon>
        <taxon>Agaricales</taxon>
        <taxon>Pleurotineae</taxon>
        <taxon>Pleurotaceae</taxon>
        <taxon>Pleurotus</taxon>
    </lineage>
</organism>
<accession>A0A9P6DBV6</accession>
<dbReference type="SUPFAM" id="SSF52047">
    <property type="entry name" value="RNI-like"/>
    <property type="match status" value="1"/>
</dbReference>
<name>A0A9P6DBV6_PLEER</name>
<keyword evidence="1" id="KW-1133">Transmembrane helix</keyword>
<evidence type="ECO:0000259" key="2">
    <source>
        <dbReference type="Pfam" id="PF12937"/>
    </source>
</evidence>
<keyword evidence="1" id="KW-0812">Transmembrane</keyword>
<dbReference type="Proteomes" id="UP000807025">
    <property type="component" value="Unassembled WGS sequence"/>
</dbReference>
<feature type="transmembrane region" description="Helical" evidence="1">
    <location>
        <begin position="144"/>
        <end position="169"/>
    </location>
</feature>
<feature type="domain" description="F-box" evidence="2">
    <location>
        <begin position="44"/>
        <end position="94"/>
    </location>
</feature>
<reference evidence="3" key="1">
    <citation type="submission" date="2020-11" db="EMBL/GenBank/DDBJ databases">
        <authorList>
            <consortium name="DOE Joint Genome Institute"/>
            <person name="Ahrendt S."/>
            <person name="Riley R."/>
            <person name="Andreopoulos W."/>
            <person name="Labutti K."/>
            <person name="Pangilinan J."/>
            <person name="Ruiz-Duenas F.J."/>
            <person name="Barrasa J.M."/>
            <person name="Sanchez-Garcia M."/>
            <person name="Camarero S."/>
            <person name="Miyauchi S."/>
            <person name="Serrano A."/>
            <person name="Linde D."/>
            <person name="Babiker R."/>
            <person name="Drula E."/>
            <person name="Ayuso-Fernandez I."/>
            <person name="Pacheco R."/>
            <person name="Padilla G."/>
            <person name="Ferreira P."/>
            <person name="Barriuso J."/>
            <person name="Kellner H."/>
            <person name="Castanera R."/>
            <person name="Alfaro M."/>
            <person name="Ramirez L."/>
            <person name="Pisabarro A.G."/>
            <person name="Kuo A."/>
            <person name="Tritt A."/>
            <person name="Lipzen A."/>
            <person name="He G."/>
            <person name="Yan M."/>
            <person name="Ng V."/>
            <person name="Cullen D."/>
            <person name="Martin F."/>
            <person name="Rosso M.-N."/>
            <person name="Henrissat B."/>
            <person name="Hibbett D."/>
            <person name="Martinez A.T."/>
            <person name="Grigoriev I.V."/>
        </authorList>
    </citation>
    <scope>NUCLEOTIDE SEQUENCE</scope>
    <source>
        <strain evidence="3">ATCC 90797</strain>
    </source>
</reference>
<dbReference type="Gene3D" id="3.80.10.10">
    <property type="entry name" value="Ribonuclease Inhibitor"/>
    <property type="match status" value="1"/>
</dbReference>
<dbReference type="InterPro" id="IPR036047">
    <property type="entry name" value="F-box-like_dom_sf"/>
</dbReference>
<proteinExistence type="predicted"/>
<dbReference type="InterPro" id="IPR001810">
    <property type="entry name" value="F-box_dom"/>
</dbReference>
<evidence type="ECO:0000313" key="3">
    <source>
        <dbReference type="EMBL" id="KAF9491124.1"/>
    </source>
</evidence>
<gene>
    <name evidence="3" type="ORF">BDN71DRAFT_101771</name>
</gene>
<keyword evidence="1" id="KW-0472">Membrane</keyword>
<sequence length="439" mass="48569">MSAGRTIHMTNAAAARHLIDEEIVLHEAAIRNLKTRRNTHSEIAVLPSEILAIVFLEMKNSASKDESWINVAEVCRGWRDVALASPQLWCSFDLSDPDRALVLLKRSQPAPLHISCGSTPLLITEENEDMTKSIMAEIHRIQELYLFTFMADCILLILNMNGTAGAPLLRRLRLKSFPSSIATSMPPAILRREMPCLHRLELKDTNFSPGLPPLSHLTNLKISLSTSTMTPSSLLTSIQYATNLKEINVSGMATDDDSAPTTTRVHLPHLVSISITSNDIESSAIFANIEYRPSATIVFTSRRAPRAMPDLSNLITIFRHFIVPGAAMIQRVELSAKYPGQFQLATWGPGPQSSTSLVISLALRFDDYPPVCSILCSALPLENVLALGIQNFYLPLQPDWESIFNRCVISPDASLRAAQASSKDKLKEAVRELSNWCIM</sequence>
<dbReference type="AlphaFoldDB" id="A0A9P6DBV6"/>
<evidence type="ECO:0000313" key="4">
    <source>
        <dbReference type="Proteomes" id="UP000807025"/>
    </source>
</evidence>
<keyword evidence="4" id="KW-1185">Reference proteome</keyword>